<keyword evidence="11" id="KW-1185">Reference proteome</keyword>
<reference evidence="10 11" key="2">
    <citation type="submission" date="2020-11" db="EMBL/GenBank/DDBJ databases">
        <title>Sulfur oxidizing isolate from Hospital Hole Sinkhole.</title>
        <authorList>
            <person name="Scott K.M."/>
        </authorList>
    </citation>
    <scope>NUCLEOTIDE SEQUENCE [LARGE SCALE GENOMIC DNA]</scope>
    <source>
        <strain evidence="10 11">HH1</strain>
    </source>
</reference>
<dbReference type="Gene3D" id="2.40.50.140">
    <property type="entry name" value="Nucleic acid-binding proteins"/>
    <property type="match status" value="1"/>
</dbReference>
<evidence type="ECO:0000256" key="2">
    <source>
        <dbReference type="ARBA" id="ARBA00007452"/>
    </source>
</evidence>
<sequence>MLVQAEAFVLHSRPYKETSALVTFFSAEQGKFNAVVRGVRGGKSAYHKNALLQMFQPLNLSWKARNNHSDLVSLQQFESAGRSYALQGEANLCGLYLNELLYRSLYPHLAAETLFDTYKQTLEALQLAEDRRHQGWVLRRFETDLLCEMGEELVYLEDASHQPILEEQIYYYLPQMGPVPAQQLEQTGGAAIMGKCLLSLGEGRYCDECLAQWRDLMRLLLNPYLGDKPIMARQLFRRQSQNKQNKS</sequence>
<evidence type="ECO:0000256" key="7">
    <source>
        <dbReference type="ARBA" id="ARBA00033409"/>
    </source>
</evidence>
<keyword evidence="4 8" id="KW-0227">DNA damage</keyword>
<feature type="domain" description="DNA replication/recombination mediator RecO N-terminal" evidence="9">
    <location>
        <begin position="1"/>
        <end position="79"/>
    </location>
</feature>
<dbReference type="RefSeq" id="WP_185978065.1">
    <property type="nucleotide sequence ID" value="NZ_JACBGI020000008.1"/>
</dbReference>
<keyword evidence="6 8" id="KW-0234">DNA repair</keyword>
<dbReference type="Pfam" id="PF11967">
    <property type="entry name" value="RecO_N"/>
    <property type="match status" value="1"/>
</dbReference>
<evidence type="ECO:0000313" key="11">
    <source>
        <dbReference type="Proteomes" id="UP001193680"/>
    </source>
</evidence>
<dbReference type="SUPFAM" id="SSF50249">
    <property type="entry name" value="Nucleic acid-binding proteins"/>
    <property type="match status" value="1"/>
</dbReference>
<name>A0ABS0BXU6_9GAMM</name>
<reference evidence="10 11" key="1">
    <citation type="submission" date="2020-06" db="EMBL/GenBank/DDBJ databases">
        <authorList>
            <person name="Scott K."/>
        </authorList>
    </citation>
    <scope>NUCLEOTIDE SEQUENCE [LARGE SCALE GENOMIC DNA]</scope>
    <source>
        <strain evidence="10 11">HH1</strain>
    </source>
</reference>
<evidence type="ECO:0000259" key="9">
    <source>
        <dbReference type="Pfam" id="PF11967"/>
    </source>
</evidence>
<evidence type="ECO:0000256" key="1">
    <source>
        <dbReference type="ARBA" id="ARBA00003065"/>
    </source>
</evidence>
<evidence type="ECO:0000256" key="6">
    <source>
        <dbReference type="ARBA" id="ARBA00023204"/>
    </source>
</evidence>
<evidence type="ECO:0000256" key="8">
    <source>
        <dbReference type="HAMAP-Rule" id="MF_00201"/>
    </source>
</evidence>
<keyword evidence="5 8" id="KW-0233">DNA recombination</keyword>
<organism evidence="10 11">
    <name type="scientific">Thiomicrorhabdus heinhorstiae</name>
    <dbReference type="NCBI Taxonomy" id="2748010"/>
    <lineage>
        <taxon>Bacteria</taxon>
        <taxon>Pseudomonadati</taxon>
        <taxon>Pseudomonadota</taxon>
        <taxon>Gammaproteobacteria</taxon>
        <taxon>Thiotrichales</taxon>
        <taxon>Piscirickettsiaceae</taxon>
        <taxon>Thiomicrorhabdus</taxon>
    </lineage>
</organism>
<dbReference type="NCBIfam" id="TIGR00613">
    <property type="entry name" value="reco"/>
    <property type="match status" value="1"/>
</dbReference>
<protein>
    <recommendedName>
        <fullName evidence="3 8">DNA repair protein RecO</fullName>
    </recommendedName>
    <alternativeName>
        <fullName evidence="7 8">Recombination protein O</fullName>
    </alternativeName>
</protein>
<dbReference type="Proteomes" id="UP001193680">
    <property type="component" value="Unassembled WGS sequence"/>
</dbReference>
<comment type="caution">
    <text evidence="10">The sequence shown here is derived from an EMBL/GenBank/DDBJ whole genome shotgun (WGS) entry which is preliminary data.</text>
</comment>
<dbReference type="InterPro" id="IPR022572">
    <property type="entry name" value="DNA_rep/recomb_RecO_N"/>
</dbReference>
<dbReference type="PANTHER" id="PTHR33991:SF1">
    <property type="entry name" value="DNA REPAIR PROTEIN RECO"/>
    <property type="match status" value="1"/>
</dbReference>
<accession>A0ABS0BXU6</accession>
<evidence type="ECO:0000256" key="4">
    <source>
        <dbReference type="ARBA" id="ARBA00022763"/>
    </source>
</evidence>
<evidence type="ECO:0000256" key="3">
    <source>
        <dbReference type="ARBA" id="ARBA00021310"/>
    </source>
</evidence>
<dbReference type="InterPro" id="IPR042242">
    <property type="entry name" value="RecO_C"/>
</dbReference>
<proteinExistence type="inferred from homology"/>
<dbReference type="InterPro" id="IPR003717">
    <property type="entry name" value="RecO"/>
</dbReference>
<dbReference type="InterPro" id="IPR012340">
    <property type="entry name" value="NA-bd_OB-fold"/>
</dbReference>
<dbReference type="EMBL" id="JACBGI020000008">
    <property type="protein sequence ID" value="MBF6057923.1"/>
    <property type="molecule type" value="Genomic_DNA"/>
</dbReference>
<comment type="function">
    <text evidence="1 8">Involved in DNA repair and RecF pathway recombination.</text>
</comment>
<comment type="similarity">
    <text evidence="2 8">Belongs to the RecO family.</text>
</comment>
<dbReference type="PANTHER" id="PTHR33991">
    <property type="entry name" value="DNA REPAIR PROTEIN RECO"/>
    <property type="match status" value="1"/>
</dbReference>
<dbReference type="HAMAP" id="MF_00201">
    <property type="entry name" value="RecO"/>
    <property type="match status" value="1"/>
</dbReference>
<gene>
    <name evidence="8 10" type="primary">recO</name>
    <name evidence="10" type="ORF">H8792_006165</name>
</gene>
<dbReference type="Gene3D" id="1.20.1440.120">
    <property type="entry name" value="Recombination protein O, C-terminal domain"/>
    <property type="match status" value="1"/>
</dbReference>
<evidence type="ECO:0000313" key="10">
    <source>
        <dbReference type="EMBL" id="MBF6057923.1"/>
    </source>
</evidence>
<dbReference type="Pfam" id="PF02565">
    <property type="entry name" value="RecO_C"/>
    <property type="match status" value="1"/>
</dbReference>
<evidence type="ECO:0000256" key="5">
    <source>
        <dbReference type="ARBA" id="ARBA00023172"/>
    </source>
</evidence>